<feature type="domain" description="Glycosyltransferase RgtA/B/C/D-like" evidence="2">
    <location>
        <begin position="83"/>
        <end position="234"/>
    </location>
</feature>
<feature type="transmembrane region" description="Helical" evidence="1">
    <location>
        <begin position="486"/>
        <end position="507"/>
    </location>
</feature>
<organism evidence="3 4">
    <name type="scientific">Sphaerobacter thermophilus (strain ATCC 49802 / DSM 20745 / KCCM 41009 / NCIMB 13125 / S 6022)</name>
    <dbReference type="NCBI Taxonomy" id="479434"/>
    <lineage>
        <taxon>Bacteria</taxon>
        <taxon>Pseudomonadati</taxon>
        <taxon>Thermomicrobiota</taxon>
        <taxon>Thermomicrobia</taxon>
        <taxon>Sphaerobacterales</taxon>
        <taxon>Sphaerobacterineae</taxon>
        <taxon>Sphaerobacteraceae</taxon>
        <taxon>Sphaerobacter</taxon>
    </lineage>
</organism>
<feature type="transmembrane region" description="Helical" evidence="1">
    <location>
        <begin position="107"/>
        <end position="123"/>
    </location>
</feature>
<feature type="transmembrane region" description="Helical" evidence="1">
    <location>
        <begin position="274"/>
        <end position="293"/>
    </location>
</feature>
<dbReference type="OrthoDB" id="134672at2"/>
<feature type="transmembrane region" description="Helical" evidence="1">
    <location>
        <begin position="158"/>
        <end position="176"/>
    </location>
</feature>
<dbReference type="AlphaFoldDB" id="D1C4X6"/>
<feature type="transmembrane region" description="Helical" evidence="1">
    <location>
        <begin position="447"/>
        <end position="465"/>
    </location>
</feature>
<keyword evidence="1" id="KW-0472">Membrane</keyword>
<dbReference type="InterPro" id="IPR019962">
    <property type="entry name" value="CHP03663"/>
</dbReference>
<feature type="transmembrane region" description="Helical" evidence="1">
    <location>
        <begin position="129"/>
        <end position="151"/>
    </location>
</feature>
<feature type="transmembrane region" description="Helical" evidence="1">
    <location>
        <begin position="81"/>
        <end position="100"/>
    </location>
</feature>
<dbReference type="NCBIfam" id="TIGR03663">
    <property type="entry name" value="flippase activity-associated protein Agl23"/>
    <property type="match status" value="1"/>
</dbReference>
<dbReference type="EMBL" id="CP001823">
    <property type="protein sequence ID" value="ACZ39293.1"/>
    <property type="molecule type" value="Genomic_DNA"/>
</dbReference>
<feature type="transmembrane region" description="Helical" evidence="1">
    <location>
        <begin position="535"/>
        <end position="554"/>
    </location>
</feature>
<proteinExistence type="predicted"/>
<dbReference type="STRING" id="479434.Sthe_1860"/>
<feature type="transmembrane region" description="Helical" evidence="1">
    <location>
        <begin position="21"/>
        <end position="45"/>
    </location>
</feature>
<gene>
    <name evidence="3" type="ordered locus">Sthe_1860</name>
</gene>
<dbReference type="eggNOG" id="COG4745">
    <property type="taxonomic scope" value="Bacteria"/>
</dbReference>
<dbReference type="Proteomes" id="UP000002027">
    <property type="component" value="Chromosome 1"/>
</dbReference>
<dbReference type="GO" id="GO:0016740">
    <property type="term" value="F:transferase activity"/>
    <property type="evidence" value="ECO:0007669"/>
    <property type="project" value="UniProtKB-KW"/>
</dbReference>
<dbReference type="KEGG" id="sti:Sthe_1860"/>
<dbReference type="InterPro" id="IPR038731">
    <property type="entry name" value="RgtA/B/C-like"/>
</dbReference>
<dbReference type="InParanoid" id="D1C4X6"/>
<dbReference type="PANTHER" id="PTHR41710">
    <property type="entry name" value="GLYCOSYL TRANSFERASE, FAMILY 39"/>
    <property type="match status" value="1"/>
</dbReference>
<protein>
    <submittedName>
        <fullName evidence="3">Glycosyl transferase family protein</fullName>
    </submittedName>
</protein>
<accession>D1C4X6</accession>
<feature type="transmembrane region" description="Helical" evidence="1">
    <location>
        <begin position="378"/>
        <end position="401"/>
    </location>
</feature>
<dbReference type="PANTHER" id="PTHR41710:SF2">
    <property type="entry name" value="GLYCOSYL TRANSFERASE FAMILY 39_83 DOMAIN-CONTAINING PROTEIN"/>
    <property type="match status" value="1"/>
</dbReference>
<keyword evidence="4" id="KW-1185">Reference proteome</keyword>
<evidence type="ECO:0000313" key="4">
    <source>
        <dbReference type="Proteomes" id="UP000002027"/>
    </source>
</evidence>
<keyword evidence="1" id="KW-0812">Transmembrane</keyword>
<dbReference type="Pfam" id="PF13231">
    <property type="entry name" value="PMT_2"/>
    <property type="match status" value="1"/>
</dbReference>
<dbReference type="HOGENOM" id="CLU_021313_0_0_0"/>
<feature type="transmembrane region" description="Helical" evidence="1">
    <location>
        <begin position="561"/>
        <end position="582"/>
    </location>
</feature>
<reference evidence="3 4" key="2">
    <citation type="journal article" date="2010" name="Stand. Genomic Sci.">
        <title>Complete genome sequence of Desulfohalobium retbaense type strain (HR(100)).</title>
        <authorList>
            <person name="Spring S."/>
            <person name="Nolan M."/>
            <person name="Lapidus A."/>
            <person name="Glavina Del Rio T."/>
            <person name="Copeland A."/>
            <person name="Tice H."/>
            <person name="Cheng J.F."/>
            <person name="Lucas S."/>
            <person name="Land M."/>
            <person name="Chen F."/>
            <person name="Bruce D."/>
            <person name="Goodwin L."/>
            <person name="Pitluck S."/>
            <person name="Ivanova N."/>
            <person name="Mavromatis K."/>
            <person name="Mikhailova N."/>
            <person name="Pati A."/>
            <person name="Chen A."/>
            <person name="Palaniappan K."/>
            <person name="Hauser L."/>
            <person name="Chang Y.J."/>
            <person name="Jeffries C.D."/>
            <person name="Munk C."/>
            <person name="Kiss H."/>
            <person name="Chain P."/>
            <person name="Han C."/>
            <person name="Brettin T."/>
            <person name="Detter J.C."/>
            <person name="Schuler E."/>
            <person name="Goker M."/>
            <person name="Rohde M."/>
            <person name="Bristow J."/>
            <person name="Eisen J.A."/>
            <person name="Markowitz V."/>
            <person name="Hugenholtz P."/>
            <person name="Kyrpides N.C."/>
            <person name="Klenk H.P."/>
        </authorList>
    </citation>
    <scope>NUCLEOTIDE SEQUENCE [LARGE SCALE GENOMIC DNA]</scope>
    <source>
        <strain evidence="4">ATCC 49802 / DSM 20745 / S 6022</strain>
    </source>
</reference>
<sequence>MHRARQMTGAQVAARPPRRGAAGILPTTISLETALYVLIFLAAVLTRFWDLGSRALHHDESLHTYYSWIYAEGFGYQHNPLMHGPFLFHANALLYLLFGASDYVSRVMPAVAGVIVVMLPWLLRGPRLLGRWGALFASALLLVSPSILFYSRFIRHDIYCLLGTFALAIAIVRYVERPEPRWAILGGLAIGFLFTTKEVSFIVLFIFVTFLAIAVALRAAPGLLLVAAGALVAFGAAAMTFKALGVGPLPGIPWDQPTSEQIWRFTVALFRHPVVVAAIGIALLAFVAAVWLLDRRRAGAGWIEGILGDAAEGSTAAALRALLTERHGLLIGAGLGTLVFVVLYTSVFSNMMGLASGTFGALGYWLGQQGVQRGEQPWFYYLLLVPQYEFVAALFFPVGIVCLGRRWLRARRGGSPLGHRHYVQGFLIYWAMLMLGVLSWAGEKMPWLTVHIALPLTLLAAALLGEAAEWLAQAWREWTPARRREALAAGAGVVGLAVAWFLVMAWASAGPYVEQETTFGTRLQRTLRPWAADHWWIVYIPWLLLALLLIAAAVRLGVRQMLATLALAGTVALALGQVHVGWHMTYRAGDVPTDMLIYVQTSPYVPRVTRELEALSQELTGGMNLEVWYDSGTQWPFNWYLRNFPNRRYFGTQLTETPTGPVVLVSQDNVTPQLERQLEDYVFQQYPMRWWFPEEQTYRRFAYAPELKNEGRQNYQDDQEPPFTLLDVAGSVWRSVWSLHEPEQQGKIFRLVAFRELPAPIGSYWFRVYVRADLVPYLNGLRY</sequence>
<keyword evidence="1" id="KW-1133">Transmembrane helix</keyword>
<name>D1C4X6_SPHTD</name>
<evidence type="ECO:0000256" key="1">
    <source>
        <dbReference type="SAM" id="Phobius"/>
    </source>
</evidence>
<feature type="transmembrane region" description="Helical" evidence="1">
    <location>
        <begin position="422"/>
        <end position="441"/>
    </location>
</feature>
<feature type="transmembrane region" description="Helical" evidence="1">
    <location>
        <begin position="329"/>
        <end position="347"/>
    </location>
</feature>
<reference evidence="4" key="1">
    <citation type="submission" date="2009-11" db="EMBL/GenBank/DDBJ databases">
        <title>The complete chromosome 1 of Sphaerobacter thermophilus DSM 20745.</title>
        <authorList>
            <person name="Lucas S."/>
            <person name="Copeland A."/>
            <person name="Lapidus A."/>
            <person name="Glavina del Rio T."/>
            <person name="Dalin E."/>
            <person name="Tice H."/>
            <person name="Bruce D."/>
            <person name="Goodwin L."/>
            <person name="Pitluck S."/>
            <person name="Kyrpides N."/>
            <person name="Mavromatis K."/>
            <person name="Ivanova N."/>
            <person name="Mikhailova N."/>
            <person name="LaButti K.M."/>
            <person name="Clum A."/>
            <person name="Sun H.I."/>
            <person name="Brettin T."/>
            <person name="Detter J.C."/>
            <person name="Han C."/>
            <person name="Larimer F."/>
            <person name="Land M."/>
            <person name="Hauser L."/>
            <person name="Markowitz V."/>
            <person name="Cheng J.F."/>
            <person name="Hugenholtz P."/>
            <person name="Woyke T."/>
            <person name="Wu D."/>
            <person name="Steenblock K."/>
            <person name="Schneider S."/>
            <person name="Pukall R."/>
            <person name="Goeker M."/>
            <person name="Klenk H.P."/>
            <person name="Eisen J.A."/>
        </authorList>
    </citation>
    <scope>NUCLEOTIDE SEQUENCE [LARGE SCALE GENOMIC DNA]</scope>
    <source>
        <strain evidence="4">ATCC 49802 / DSM 20745 / S 6022</strain>
    </source>
</reference>
<evidence type="ECO:0000259" key="2">
    <source>
        <dbReference type="Pfam" id="PF13231"/>
    </source>
</evidence>
<evidence type="ECO:0000313" key="3">
    <source>
        <dbReference type="EMBL" id="ACZ39293.1"/>
    </source>
</evidence>
<feature type="transmembrane region" description="Helical" evidence="1">
    <location>
        <begin position="182"/>
        <end position="215"/>
    </location>
</feature>
<feature type="transmembrane region" description="Helical" evidence="1">
    <location>
        <begin position="222"/>
        <end position="241"/>
    </location>
</feature>
<keyword evidence="3" id="KW-0808">Transferase</keyword>